<evidence type="ECO:0000256" key="5">
    <source>
        <dbReference type="ARBA" id="ARBA00022970"/>
    </source>
</evidence>
<reference evidence="9" key="1">
    <citation type="submission" date="2021-02" db="EMBL/GenBank/DDBJ databases">
        <authorList>
            <person name="Dougan E. K."/>
            <person name="Rhodes N."/>
            <person name="Thang M."/>
            <person name="Chan C."/>
        </authorList>
    </citation>
    <scope>NUCLEOTIDE SEQUENCE</scope>
</reference>
<keyword evidence="3" id="KW-0813">Transport</keyword>
<evidence type="ECO:0000256" key="6">
    <source>
        <dbReference type="ARBA" id="ARBA00022989"/>
    </source>
</evidence>
<gene>
    <name evidence="9" type="ORF">PGLA1383_LOCUS25291</name>
</gene>
<proteinExistence type="inferred from homology"/>
<protein>
    <recommendedName>
        <fullName evidence="11">Sideroflexin</fullName>
    </recommendedName>
</protein>
<dbReference type="PANTHER" id="PTHR11153:SF6">
    <property type="entry name" value="SIDEROFLEXIN-5"/>
    <property type="match status" value="1"/>
</dbReference>
<dbReference type="GO" id="GO:0005743">
    <property type="term" value="C:mitochondrial inner membrane"/>
    <property type="evidence" value="ECO:0007669"/>
    <property type="project" value="TreeGrafter"/>
</dbReference>
<dbReference type="EMBL" id="CAJNNV010021307">
    <property type="protein sequence ID" value="CAE8607352.1"/>
    <property type="molecule type" value="Genomic_DNA"/>
</dbReference>
<dbReference type="OMA" id="GRREYKM"/>
<evidence type="ECO:0000256" key="7">
    <source>
        <dbReference type="ARBA" id="ARBA00023128"/>
    </source>
</evidence>
<dbReference type="InterPro" id="IPR004686">
    <property type="entry name" value="Mtc"/>
</dbReference>
<dbReference type="PANTHER" id="PTHR11153">
    <property type="entry name" value="SIDEROFLEXIN"/>
    <property type="match status" value="1"/>
</dbReference>
<keyword evidence="6" id="KW-1133">Transmembrane helix</keyword>
<dbReference type="GO" id="GO:0015075">
    <property type="term" value="F:monoatomic ion transmembrane transporter activity"/>
    <property type="evidence" value="ECO:0007669"/>
    <property type="project" value="InterPro"/>
</dbReference>
<dbReference type="Pfam" id="PF03820">
    <property type="entry name" value="SFXNs"/>
    <property type="match status" value="1"/>
</dbReference>
<evidence type="ECO:0000256" key="1">
    <source>
        <dbReference type="ARBA" id="ARBA00004225"/>
    </source>
</evidence>
<keyword evidence="7" id="KW-0496">Mitochondrion</keyword>
<evidence type="ECO:0000313" key="10">
    <source>
        <dbReference type="Proteomes" id="UP000654075"/>
    </source>
</evidence>
<dbReference type="GO" id="GO:1990542">
    <property type="term" value="P:mitochondrial transmembrane transport"/>
    <property type="evidence" value="ECO:0007669"/>
    <property type="project" value="TreeGrafter"/>
</dbReference>
<dbReference type="Proteomes" id="UP000654075">
    <property type="component" value="Unassembled WGS sequence"/>
</dbReference>
<organism evidence="9 10">
    <name type="scientific">Polarella glacialis</name>
    <name type="common">Dinoflagellate</name>
    <dbReference type="NCBI Taxonomy" id="89957"/>
    <lineage>
        <taxon>Eukaryota</taxon>
        <taxon>Sar</taxon>
        <taxon>Alveolata</taxon>
        <taxon>Dinophyceae</taxon>
        <taxon>Suessiales</taxon>
        <taxon>Suessiaceae</taxon>
        <taxon>Polarella</taxon>
    </lineage>
</organism>
<comment type="caution">
    <text evidence="9">The sequence shown here is derived from an EMBL/GenBank/DDBJ whole genome shotgun (WGS) entry which is preliminary data.</text>
</comment>
<evidence type="ECO:0008006" key="11">
    <source>
        <dbReference type="Google" id="ProtNLM"/>
    </source>
</evidence>
<evidence type="ECO:0000256" key="2">
    <source>
        <dbReference type="ARBA" id="ARBA00005974"/>
    </source>
</evidence>
<sequence>MRHFASVDRINVPAHWFRAAGGSLAFAAGAAALSFTHGKTGADTGPMLVGIRNSPAFSMEVSKYDEATFIGRIQAIYEVIDTRNLFISEQALRKSQQLLEQHKALGRCPGITDEHLWDARRVVEAILHPVTGEPIPLIARMAAFGPVNVPLSVAMLMAVSPMHVAAAQWLNQTYNAVSNYANRSGATVEWGPLLSSYVLACGSALSIALGAGKLLRLVPALQALGLCVPYLAVASAGSANVALTRMEEWNGKGIPVCTESGEELGMSPAA</sequence>
<evidence type="ECO:0000313" key="9">
    <source>
        <dbReference type="EMBL" id="CAE8607352.1"/>
    </source>
</evidence>
<evidence type="ECO:0000256" key="3">
    <source>
        <dbReference type="ARBA" id="ARBA00022448"/>
    </source>
</evidence>
<comment type="similarity">
    <text evidence="2">Belongs to the sideroflexin family.</text>
</comment>
<evidence type="ECO:0000256" key="8">
    <source>
        <dbReference type="ARBA" id="ARBA00023136"/>
    </source>
</evidence>
<name>A0A813F740_POLGL</name>
<comment type="subcellular location">
    <subcellularLocation>
        <location evidence="1">Mitochondrion membrane</location>
        <topology evidence="1">Multi-pass membrane protein</topology>
    </subcellularLocation>
</comment>
<evidence type="ECO:0000256" key="4">
    <source>
        <dbReference type="ARBA" id="ARBA00022692"/>
    </source>
</evidence>
<keyword evidence="8" id="KW-0472">Membrane</keyword>
<dbReference type="AlphaFoldDB" id="A0A813F740"/>
<dbReference type="GO" id="GO:0006865">
    <property type="term" value="P:amino acid transport"/>
    <property type="evidence" value="ECO:0007669"/>
    <property type="project" value="UniProtKB-KW"/>
</dbReference>
<accession>A0A813F740</accession>
<keyword evidence="5" id="KW-0029">Amino-acid transport</keyword>
<keyword evidence="4" id="KW-0812">Transmembrane</keyword>
<dbReference type="OrthoDB" id="6608471at2759"/>
<keyword evidence="10" id="KW-1185">Reference proteome</keyword>